<reference evidence="2 4" key="2">
    <citation type="journal article" date="2018" name="FEMS Microbiol. Ecol.">
        <title>Co-invading symbiotic mutualists of Medicago polymorpha retain high ancestral diversity and contain diverse accessory genomes.</title>
        <authorList>
            <person name="Porter S.S."/>
            <person name="Faber-Hammond J.J."/>
            <person name="Friesen M.L."/>
        </authorList>
    </citation>
    <scope>NUCLEOTIDE SEQUENCE [LARGE SCALE GENOMIC DNA]</scope>
    <source>
        <strain evidence="2 4">Str16</strain>
    </source>
</reference>
<dbReference type="EMBL" id="CABFNB010000001">
    <property type="protein sequence ID" value="VTZ58954.1"/>
    <property type="molecule type" value="Genomic_DNA"/>
</dbReference>
<dbReference type="Gene3D" id="1.25.40.10">
    <property type="entry name" value="Tetratricopeptide repeat domain"/>
    <property type="match status" value="1"/>
</dbReference>
<evidence type="ECO:0000256" key="1">
    <source>
        <dbReference type="SAM" id="SignalP"/>
    </source>
</evidence>
<keyword evidence="4" id="KW-1185">Reference proteome</keyword>
<dbReference type="AlphaFoldDB" id="A0A508WNG3"/>
<protein>
    <submittedName>
        <fullName evidence="3">Sel1 domain protein repeat-containing protein</fullName>
    </submittedName>
</protein>
<reference evidence="2" key="1">
    <citation type="submission" date="2017-04" db="EMBL/GenBank/DDBJ databases">
        <authorList>
            <person name="Porter S."/>
            <person name="Friesen M.L."/>
            <person name="Faber-Hammond J."/>
        </authorList>
    </citation>
    <scope>NUCLEOTIDE SEQUENCE</scope>
    <source>
        <strain evidence="2">Str16</strain>
    </source>
</reference>
<name>A0A508WNG3_9HYPH</name>
<dbReference type="Proteomes" id="UP000507954">
    <property type="component" value="Unassembled WGS sequence"/>
</dbReference>
<accession>A0A508WNG3</accession>
<organism evidence="3">
    <name type="scientific">Sinorhizobium medicae</name>
    <dbReference type="NCBI Taxonomy" id="110321"/>
    <lineage>
        <taxon>Bacteria</taxon>
        <taxon>Pseudomonadati</taxon>
        <taxon>Pseudomonadota</taxon>
        <taxon>Alphaproteobacteria</taxon>
        <taxon>Hyphomicrobiales</taxon>
        <taxon>Rhizobiaceae</taxon>
        <taxon>Sinorhizobium/Ensifer group</taxon>
        <taxon>Sinorhizobium</taxon>
    </lineage>
</organism>
<evidence type="ECO:0000313" key="3">
    <source>
        <dbReference type="EMBL" id="VTZ58954.1"/>
    </source>
</evidence>
<gene>
    <name evidence="2" type="ORF">BMJ33_12925</name>
    <name evidence="3" type="ORF">EMEDMD4_10130</name>
</gene>
<feature type="signal peptide" evidence="1">
    <location>
        <begin position="1"/>
        <end position="35"/>
    </location>
</feature>
<keyword evidence="1" id="KW-0732">Signal</keyword>
<dbReference type="OMA" id="DARTQFQ"/>
<reference evidence="3" key="3">
    <citation type="submission" date="2019-06" db="EMBL/GenBank/DDBJ databases">
        <authorList>
            <person name="Le Quere A."/>
            <person name="Colella S."/>
        </authorList>
    </citation>
    <scope>NUCLEOTIDE SEQUENCE</scope>
    <source>
        <strain evidence="3">EmedicaeMD41</strain>
    </source>
</reference>
<dbReference type="EMBL" id="NBUC01000067">
    <property type="protein sequence ID" value="PLU03802.1"/>
    <property type="molecule type" value="Genomic_DNA"/>
</dbReference>
<evidence type="ECO:0000313" key="4">
    <source>
        <dbReference type="Proteomes" id="UP001190825"/>
    </source>
</evidence>
<proteinExistence type="predicted"/>
<dbReference type="SUPFAM" id="SSF81901">
    <property type="entry name" value="HCP-like"/>
    <property type="match status" value="1"/>
</dbReference>
<dbReference type="InterPro" id="IPR011990">
    <property type="entry name" value="TPR-like_helical_dom_sf"/>
</dbReference>
<dbReference type="RefSeq" id="WP_011974308.1">
    <property type="nucleotide sequence ID" value="NZ_ATYC01000022.1"/>
</dbReference>
<feature type="chain" id="PRO_5021422858" evidence="1">
    <location>
        <begin position="36"/>
        <end position="187"/>
    </location>
</feature>
<evidence type="ECO:0000313" key="2">
    <source>
        <dbReference type="EMBL" id="PLU03802.1"/>
    </source>
</evidence>
<dbReference type="Proteomes" id="UP001190825">
    <property type="component" value="Unassembled WGS sequence"/>
</dbReference>
<sequence>MNKHVKSSLRIGLGYPLAAILLLALAAMASSTARAGDLTAAEQCDREAGSESDVERNRNFPAVATKDIRIGVALSACREAYNQNGGGRTQFQLARVLDRAGQKLQSAQILEQAAQNGHASAMVSYADLLAGRGDLESARRYYQRAAGQGNALAARSLAVALRDTADTSSGDVMAARRFAQVSADPSR</sequence>
<dbReference type="GeneID" id="61611223"/>